<proteinExistence type="predicted"/>
<keyword evidence="1" id="KW-0472">Membrane</keyword>
<feature type="transmembrane region" description="Helical" evidence="1">
    <location>
        <begin position="55"/>
        <end position="86"/>
    </location>
</feature>
<evidence type="ECO:0000313" key="2">
    <source>
        <dbReference type="EMBL" id="MBA4641209.1"/>
    </source>
</evidence>
<keyword evidence="1" id="KW-0812">Transmembrane</keyword>
<sequence>MFQEPIQIGQIRRSRGRLRGHRSRRRRCSRNTVVGFRPIFRGISRRCRTPNPTPWLLTPILLLILILIVMLMMLILMMLMIVLLFLSPTFLFFSLVLLLLVLLSQQLLLLLLLLLLKLKLPSNCWRIVEPVAAPTTTVRGRRRHYNLRLFKQIHNHNHTR</sequence>
<dbReference type="EMBL" id="GISG01123155">
    <property type="protein sequence ID" value="MBA4641210.1"/>
    <property type="molecule type" value="Transcribed_RNA"/>
</dbReference>
<keyword evidence="1" id="KW-1133">Transmembrane helix</keyword>
<protein>
    <submittedName>
        <fullName evidence="2">Uncharacterized protein</fullName>
    </submittedName>
</protein>
<dbReference type="AlphaFoldDB" id="A0A7C9DNH4"/>
<feature type="transmembrane region" description="Helical" evidence="1">
    <location>
        <begin position="92"/>
        <end position="116"/>
    </location>
</feature>
<dbReference type="EMBL" id="GISG01123154">
    <property type="protein sequence ID" value="MBA4641209.1"/>
    <property type="molecule type" value="Transcribed_RNA"/>
</dbReference>
<reference evidence="2" key="2">
    <citation type="submission" date="2020-07" db="EMBL/GenBank/DDBJ databases">
        <authorList>
            <person name="Vera ALvarez R."/>
            <person name="Arias-Moreno D.M."/>
            <person name="Jimenez-Jacinto V."/>
            <person name="Jimenez-Bremont J.F."/>
            <person name="Swaminathan K."/>
            <person name="Moose S.P."/>
            <person name="Guerrero-Gonzalez M.L."/>
            <person name="Marino-Ramirez L."/>
            <person name="Landsman D."/>
            <person name="Rodriguez-Kessler M."/>
            <person name="Delgado-Sanchez P."/>
        </authorList>
    </citation>
    <scope>NUCLEOTIDE SEQUENCE</scope>
    <source>
        <tissue evidence="2">Cladode</tissue>
    </source>
</reference>
<evidence type="ECO:0000256" key="1">
    <source>
        <dbReference type="SAM" id="Phobius"/>
    </source>
</evidence>
<reference evidence="2" key="1">
    <citation type="journal article" date="2013" name="J. Plant Res.">
        <title>Effect of fungi and light on seed germination of three Opuntia species from semiarid lands of central Mexico.</title>
        <authorList>
            <person name="Delgado-Sanchez P."/>
            <person name="Jimenez-Bremont J.F."/>
            <person name="Guerrero-Gonzalez Mde L."/>
            <person name="Flores J."/>
        </authorList>
    </citation>
    <scope>NUCLEOTIDE SEQUENCE</scope>
    <source>
        <tissue evidence="2">Cladode</tissue>
    </source>
</reference>
<organism evidence="2">
    <name type="scientific">Opuntia streptacantha</name>
    <name type="common">Prickly pear cactus</name>
    <name type="synonym">Opuntia cardona</name>
    <dbReference type="NCBI Taxonomy" id="393608"/>
    <lineage>
        <taxon>Eukaryota</taxon>
        <taxon>Viridiplantae</taxon>
        <taxon>Streptophyta</taxon>
        <taxon>Embryophyta</taxon>
        <taxon>Tracheophyta</taxon>
        <taxon>Spermatophyta</taxon>
        <taxon>Magnoliopsida</taxon>
        <taxon>eudicotyledons</taxon>
        <taxon>Gunneridae</taxon>
        <taxon>Pentapetalae</taxon>
        <taxon>Caryophyllales</taxon>
        <taxon>Cactineae</taxon>
        <taxon>Cactaceae</taxon>
        <taxon>Opuntioideae</taxon>
        <taxon>Opuntia</taxon>
    </lineage>
</organism>
<name>A0A7C9DNH4_OPUST</name>
<accession>A0A7C9DNH4</accession>